<comment type="caution">
    <text evidence="2">The sequence shown here is derived from an EMBL/GenBank/DDBJ whole genome shotgun (WGS) entry which is preliminary data.</text>
</comment>
<evidence type="ECO:0000256" key="1">
    <source>
        <dbReference type="SAM" id="Coils"/>
    </source>
</evidence>
<dbReference type="AlphaFoldDB" id="A0A177PDA6"/>
<proteinExistence type="predicted"/>
<feature type="coiled-coil region" evidence="1">
    <location>
        <begin position="22"/>
        <end position="61"/>
    </location>
</feature>
<dbReference type="EMBL" id="LUUK01000021">
    <property type="protein sequence ID" value="OAI27340.1"/>
    <property type="molecule type" value="Genomic_DNA"/>
</dbReference>
<reference evidence="3" key="1">
    <citation type="submission" date="2016-03" db="EMBL/GenBank/DDBJ databases">
        <authorList>
            <person name="Heylen K."/>
            <person name="De Vos P."/>
            <person name="Vekeman B."/>
        </authorList>
    </citation>
    <scope>NUCLEOTIDE SEQUENCE [LARGE SCALE GENOMIC DNA]</scope>
    <source>
        <strain evidence="3">R-45383</strain>
    </source>
</reference>
<evidence type="ECO:0000313" key="2">
    <source>
        <dbReference type="EMBL" id="OAI27340.1"/>
    </source>
</evidence>
<keyword evidence="3" id="KW-1185">Reference proteome</keyword>
<protein>
    <submittedName>
        <fullName evidence="2">Uncharacterized protein</fullName>
    </submittedName>
</protein>
<name>A0A177PDA6_9GAMM</name>
<dbReference type="Proteomes" id="UP000077628">
    <property type="component" value="Unassembled WGS sequence"/>
</dbReference>
<accession>A0A177PDA6</accession>
<sequence>MALVVAVLALVMSRYPPTDSERNAAEEKLLELQTEESRLNIEKLKLELKKLKEDKEDQEALEIISDEVIKSSKVLVRRSNFYEKAIRYEKISNVSYSHLDSENIPVSPSINIDRDAFRFFIIHSKALKSINVEDAIIEIVSPVLKAGNYKWKGIYEDEVITFAMADSDFRYQVQSKQVAFQNGSTITCVLEIQRKLDETGEIVITGYAVTTVIGKYDSTQSLQTPQGKVYKQAKKYAESQQDLFGK</sequence>
<evidence type="ECO:0000313" key="3">
    <source>
        <dbReference type="Proteomes" id="UP000077628"/>
    </source>
</evidence>
<organism evidence="2 3">
    <name type="scientific">Methylomonas koyamae</name>
    <dbReference type="NCBI Taxonomy" id="702114"/>
    <lineage>
        <taxon>Bacteria</taxon>
        <taxon>Pseudomonadati</taxon>
        <taxon>Pseudomonadota</taxon>
        <taxon>Gammaproteobacteria</taxon>
        <taxon>Methylococcales</taxon>
        <taxon>Methylococcaceae</taxon>
        <taxon>Methylomonas</taxon>
    </lineage>
</organism>
<keyword evidence="1" id="KW-0175">Coiled coil</keyword>
<gene>
    <name evidence="2" type="ORF">A1355_18305</name>
</gene>